<dbReference type="GO" id="GO:0016747">
    <property type="term" value="F:acyltransferase activity, transferring groups other than amino-acyl groups"/>
    <property type="evidence" value="ECO:0007669"/>
    <property type="project" value="InterPro"/>
</dbReference>
<dbReference type="CDD" id="cd04301">
    <property type="entry name" value="NAT_SF"/>
    <property type="match status" value="1"/>
</dbReference>
<proteinExistence type="predicted"/>
<evidence type="ECO:0000259" key="1">
    <source>
        <dbReference type="PROSITE" id="PS51186"/>
    </source>
</evidence>
<reference evidence="3" key="1">
    <citation type="submission" date="2016-10" db="EMBL/GenBank/DDBJ databases">
        <authorList>
            <person name="Varghese N."/>
            <person name="Submissions S."/>
        </authorList>
    </citation>
    <scope>NUCLEOTIDE SEQUENCE [LARGE SCALE GENOMIC DNA]</scope>
    <source>
        <strain evidence="3">DSM 19083</strain>
    </source>
</reference>
<dbReference type="Proteomes" id="UP000198520">
    <property type="component" value="Unassembled WGS sequence"/>
</dbReference>
<name>A0A1I2DU25_9MICO</name>
<dbReference type="InterPro" id="IPR016181">
    <property type="entry name" value="Acyl_CoA_acyltransferase"/>
</dbReference>
<feature type="domain" description="N-acetyltransferase" evidence="1">
    <location>
        <begin position="55"/>
        <end position="202"/>
    </location>
</feature>
<dbReference type="RefSeq" id="WP_093375067.1">
    <property type="nucleotide sequence ID" value="NZ_BNAN01000001.1"/>
</dbReference>
<dbReference type="AlphaFoldDB" id="A0A1I2DU25"/>
<accession>A0A1I2DU25</accession>
<dbReference type="STRING" id="285351.SAMN04488035_0703"/>
<dbReference type="PANTHER" id="PTHR42791">
    <property type="entry name" value="GNAT FAMILY ACETYLTRANSFERASE"/>
    <property type="match status" value="1"/>
</dbReference>
<keyword evidence="3" id="KW-1185">Reference proteome</keyword>
<dbReference type="PANTHER" id="PTHR42791:SF1">
    <property type="entry name" value="N-ACETYLTRANSFERASE DOMAIN-CONTAINING PROTEIN"/>
    <property type="match status" value="1"/>
</dbReference>
<dbReference type="SUPFAM" id="SSF55729">
    <property type="entry name" value="Acyl-CoA N-acyltransferases (Nat)"/>
    <property type="match status" value="1"/>
</dbReference>
<evidence type="ECO:0000313" key="3">
    <source>
        <dbReference type="Proteomes" id="UP000198520"/>
    </source>
</evidence>
<dbReference type="OrthoDB" id="1821130at2"/>
<organism evidence="2 3">
    <name type="scientific">Flavimobilis marinus</name>
    <dbReference type="NCBI Taxonomy" id="285351"/>
    <lineage>
        <taxon>Bacteria</taxon>
        <taxon>Bacillati</taxon>
        <taxon>Actinomycetota</taxon>
        <taxon>Actinomycetes</taxon>
        <taxon>Micrococcales</taxon>
        <taxon>Jonesiaceae</taxon>
        <taxon>Flavimobilis</taxon>
    </lineage>
</organism>
<dbReference type="InterPro" id="IPR052523">
    <property type="entry name" value="Trichothecene_AcTrans"/>
</dbReference>
<gene>
    <name evidence="2" type="ORF">SAMN04488035_0703</name>
</gene>
<keyword evidence="2" id="KW-0808">Transferase</keyword>
<sequence>MAGVPELRGLLARAYADDPLMRWIFPDDATRADATAAWLGLFVEAYVGAGGVDVLDVERGARGEPSVVGSPPEAVAVWRMPGAALVWGAAPSVGGLLAALVGVERAREIGAGLAQTRGLAPDEPHAYLHFLAVDPERQGRGRGREVLAPGLARATGAGLGVHLETTNARAVPFYERLGFEVTAQITLGDDGPPLWAMWRSPDHRP</sequence>
<dbReference type="InterPro" id="IPR000182">
    <property type="entry name" value="GNAT_dom"/>
</dbReference>
<dbReference type="EMBL" id="FONZ01000001">
    <property type="protein sequence ID" value="SFE83430.1"/>
    <property type="molecule type" value="Genomic_DNA"/>
</dbReference>
<dbReference type="PROSITE" id="PS51186">
    <property type="entry name" value="GNAT"/>
    <property type="match status" value="1"/>
</dbReference>
<dbReference type="Pfam" id="PF00583">
    <property type="entry name" value="Acetyltransf_1"/>
    <property type="match status" value="1"/>
</dbReference>
<protein>
    <submittedName>
        <fullName evidence="2">Acetyltransferase (GNAT) family protein</fullName>
    </submittedName>
</protein>
<dbReference type="Gene3D" id="3.40.630.30">
    <property type="match status" value="1"/>
</dbReference>
<evidence type="ECO:0000313" key="2">
    <source>
        <dbReference type="EMBL" id="SFE83430.1"/>
    </source>
</evidence>